<keyword evidence="2" id="KW-0229">DNA integration</keyword>
<dbReference type="InterPro" id="IPR038488">
    <property type="entry name" value="Integrase_DNA-bd_sf"/>
</dbReference>
<evidence type="ECO:0000256" key="1">
    <source>
        <dbReference type="ARBA" id="ARBA00008857"/>
    </source>
</evidence>
<dbReference type="Pfam" id="PF13356">
    <property type="entry name" value="Arm-DNA-bind_3"/>
    <property type="match status" value="1"/>
</dbReference>
<keyword evidence="3" id="KW-0238">DNA-binding</keyword>
<evidence type="ECO:0000256" key="4">
    <source>
        <dbReference type="ARBA" id="ARBA00023172"/>
    </source>
</evidence>
<dbReference type="EMBL" id="CP092418">
    <property type="protein sequence ID" value="USD22170.1"/>
    <property type="molecule type" value="Genomic_DNA"/>
</dbReference>
<dbReference type="Pfam" id="PF22022">
    <property type="entry name" value="Phage_int_M"/>
    <property type="match status" value="1"/>
</dbReference>
<dbReference type="InterPro" id="IPR013762">
    <property type="entry name" value="Integrase-like_cat_sf"/>
</dbReference>
<dbReference type="RefSeq" id="WP_252084532.1">
    <property type="nucleotide sequence ID" value="NZ_CP092418.1"/>
</dbReference>
<protein>
    <submittedName>
        <fullName evidence="6">Site-specific integrase</fullName>
    </submittedName>
</protein>
<evidence type="ECO:0000313" key="6">
    <source>
        <dbReference type="EMBL" id="USD22170.1"/>
    </source>
</evidence>
<sequence>MALSDAWLKANSGKKIEKRFEKADRDGLSVRVTPQGKITFQLRYRYDGKAARVDLGSYPLMTLKSARSEGQRLKGKLEQGYDPRVVKQLEKQAILNADSLEELFLQWYHSYCKENKKGHHEILRSFQLYVFPAVGHLPAEEVTLHEWLALLEKRAQATPGIADRILTNAKQMLKWGVRRRLITSNPIANINATEDLRIKKGTGTRSLSPDEIGMMWQALEHSRMAPKNKIFLKLCLFYGCRNGELRVSEKEHFDFEKRIWTVPPANHKMGKSTKKPLLRPITPEIEPLLKEAFLLSGESKHLFNNSGSDKPMGQGAPLALPYNLMQWLRRHRDYEMKHWSVHDLRKTARTNFSELTEPHIAEIMLGHKLPGQWQVYDHYDYLKEQTEAYTRWWEKLIDINSSSLE</sequence>
<proteinExistence type="inferred from homology"/>
<reference evidence="6" key="1">
    <citation type="submission" date="2022-02" db="EMBL/GenBank/DDBJ databases">
        <title>Coral-associated bacteria.</title>
        <authorList>
            <person name="Tang K."/>
            <person name="Wang X."/>
        </authorList>
    </citation>
    <scope>NUCLEOTIDE SEQUENCE</scope>
    <source>
        <strain evidence="6">SCSIO 43006</strain>
    </source>
</reference>
<dbReference type="InterPro" id="IPR025166">
    <property type="entry name" value="Integrase_DNA_bind_dom"/>
</dbReference>
<evidence type="ECO:0000256" key="3">
    <source>
        <dbReference type="ARBA" id="ARBA00023125"/>
    </source>
</evidence>
<evidence type="ECO:0000256" key="2">
    <source>
        <dbReference type="ARBA" id="ARBA00022908"/>
    </source>
</evidence>
<keyword evidence="4" id="KW-0233">DNA recombination</keyword>
<dbReference type="InterPro" id="IPR053876">
    <property type="entry name" value="Phage_int_M"/>
</dbReference>
<dbReference type="PROSITE" id="PS51898">
    <property type="entry name" value="TYR_RECOMBINASE"/>
    <property type="match status" value="1"/>
</dbReference>
<dbReference type="PANTHER" id="PTHR30629:SF2">
    <property type="entry name" value="PROPHAGE INTEGRASE INTS-RELATED"/>
    <property type="match status" value="1"/>
</dbReference>
<feature type="domain" description="Tyr recombinase" evidence="5">
    <location>
        <begin position="202"/>
        <end position="390"/>
    </location>
</feature>
<dbReference type="Proteomes" id="UP001055658">
    <property type="component" value="Chromosome"/>
</dbReference>
<dbReference type="Gene3D" id="1.10.150.130">
    <property type="match status" value="1"/>
</dbReference>
<accession>A0ABY4VH72</accession>
<dbReference type="Gene3D" id="1.10.443.10">
    <property type="entry name" value="Intergrase catalytic core"/>
    <property type="match status" value="1"/>
</dbReference>
<name>A0ABY4VH72_9GAMM</name>
<dbReference type="PANTHER" id="PTHR30629">
    <property type="entry name" value="PROPHAGE INTEGRASE"/>
    <property type="match status" value="1"/>
</dbReference>
<dbReference type="SUPFAM" id="SSF56349">
    <property type="entry name" value="DNA breaking-rejoining enzymes"/>
    <property type="match status" value="1"/>
</dbReference>
<gene>
    <name evidence="6" type="ORF">MJO52_03265</name>
</gene>
<dbReference type="InterPro" id="IPR050808">
    <property type="entry name" value="Phage_Integrase"/>
</dbReference>
<evidence type="ECO:0000313" key="7">
    <source>
        <dbReference type="Proteomes" id="UP001055658"/>
    </source>
</evidence>
<dbReference type="InterPro" id="IPR011010">
    <property type="entry name" value="DNA_brk_join_enz"/>
</dbReference>
<dbReference type="Gene3D" id="3.30.160.390">
    <property type="entry name" value="Integrase, DNA-binding domain"/>
    <property type="match status" value="1"/>
</dbReference>
<organism evidence="6 7">
    <name type="scientific">Microbulbifer variabilis</name>
    <dbReference type="NCBI Taxonomy" id="266805"/>
    <lineage>
        <taxon>Bacteria</taxon>
        <taxon>Pseudomonadati</taxon>
        <taxon>Pseudomonadota</taxon>
        <taxon>Gammaproteobacteria</taxon>
        <taxon>Cellvibrionales</taxon>
        <taxon>Microbulbiferaceae</taxon>
        <taxon>Microbulbifer</taxon>
    </lineage>
</organism>
<dbReference type="InterPro" id="IPR010998">
    <property type="entry name" value="Integrase_recombinase_N"/>
</dbReference>
<evidence type="ECO:0000259" key="5">
    <source>
        <dbReference type="PROSITE" id="PS51898"/>
    </source>
</evidence>
<comment type="similarity">
    <text evidence="1">Belongs to the 'phage' integrase family.</text>
</comment>
<dbReference type="Pfam" id="PF00589">
    <property type="entry name" value="Phage_integrase"/>
    <property type="match status" value="1"/>
</dbReference>
<dbReference type="CDD" id="cd00801">
    <property type="entry name" value="INT_P4_C"/>
    <property type="match status" value="1"/>
</dbReference>
<dbReference type="InterPro" id="IPR002104">
    <property type="entry name" value="Integrase_catalytic"/>
</dbReference>
<keyword evidence="7" id="KW-1185">Reference proteome</keyword>